<dbReference type="Proteomes" id="UP000800093">
    <property type="component" value="Unassembled WGS sequence"/>
</dbReference>
<name>A0A9P4TQ57_9PLEO</name>
<evidence type="ECO:0000256" key="1">
    <source>
        <dbReference type="SAM" id="MobiDB-lite"/>
    </source>
</evidence>
<gene>
    <name evidence="2" type="ORF">CC78DRAFT_131728</name>
</gene>
<feature type="region of interest" description="Disordered" evidence="1">
    <location>
        <begin position="1"/>
        <end position="44"/>
    </location>
</feature>
<dbReference type="EMBL" id="ML986579">
    <property type="protein sequence ID" value="KAF2270396.1"/>
    <property type="molecule type" value="Genomic_DNA"/>
</dbReference>
<protein>
    <submittedName>
        <fullName evidence="2">Uncharacterized protein</fullName>
    </submittedName>
</protein>
<organism evidence="2 3">
    <name type="scientific">Lojkania enalia</name>
    <dbReference type="NCBI Taxonomy" id="147567"/>
    <lineage>
        <taxon>Eukaryota</taxon>
        <taxon>Fungi</taxon>
        <taxon>Dikarya</taxon>
        <taxon>Ascomycota</taxon>
        <taxon>Pezizomycotina</taxon>
        <taxon>Dothideomycetes</taxon>
        <taxon>Pleosporomycetidae</taxon>
        <taxon>Pleosporales</taxon>
        <taxon>Pleosporales incertae sedis</taxon>
        <taxon>Lojkania</taxon>
    </lineage>
</organism>
<accession>A0A9P4TQ57</accession>
<evidence type="ECO:0000313" key="3">
    <source>
        <dbReference type="Proteomes" id="UP000800093"/>
    </source>
</evidence>
<proteinExistence type="predicted"/>
<sequence>MSAQGYYQGDQAPQYPQQAYGPPQGYGQPQQYGGPPQQMHYPPQGVLLIDSFSNHNDRSRVLDFNDLLTASVLRRPLFSTVDHVPDSHTCLVSTNFSLSCTSSVIGRSRFER</sequence>
<reference evidence="3" key="1">
    <citation type="journal article" date="2020" name="Stud. Mycol.">
        <title>101 Dothideomycetes genomes: A test case for predicting lifestyles and emergence of pathogens.</title>
        <authorList>
            <person name="Haridas S."/>
            <person name="Albert R."/>
            <person name="Binder M."/>
            <person name="Bloem J."/>
            <person name="LaButti K."/>
            <person name="Salamov A."/>
            <person name="Andreopoulos B."/>
            <person name="Baker S."/>
            <person name="Barry K."/>
            <person name="Bills G."/>
            <person name="Bluhm B."/>
            <person name="Cannon C."/>
            <person name="Castanera R."/>
            <person name="Culley D."/>
            <person name="Daum C."/>
            <person name="Ezra D."/>
            <person name="Gonzalez J."/>
            <person name="Henrissat B."/>
            <person name="Kuo A."/>
            <person name="Liang C."/>
            <person name="Lipzen A."/>
            <person name="Lutzoni F."/>
            <person name="Magnuson J."/>
            <person name="Mondo S."/>
            <person name="Nolan M."/>
            <person name="Ohm R."/>
            <person name="Pangilinan J."/>
            <person name="Park H.-J."/>
            <person name="Ramirez L."/>
            <person name="Alfaro M."/>
            <person name="Sun H."/>
            <person name="Tritt A."/>
            <person name="Yoshinaga Y."/>
            <person name="Zwiers L.-H."/>
            <person name="Turgeon B."/>
            <person name="Goodwin S."/>
            <person name="Spatafora J."/>
            <person name="Crous P."/>
            <person name="Grigoriev I."/>
        </authorList>
    </citation>
    <scope>NUCLEOTIDE SEQUENCE [LARGE SCALE GENOMIC DNA]</scope>
    <source>
        <strain evidence="3">CBS 304.66</strain>
    </source>
</reference>
<keyword evidence="3" id="KW-1185">Reference proteome</keyword>
<dbReference type="SUPFAM" id="SSF81995">
    <property type="entry name" value="beta-sandwich domain of Sec23/24"/>
    <property type="match status" value="1"/>
</dbReference>
<comment type="caution">
    <text evidence="2">The sequence shown here is derived from an EMBL/GenBank/DDBJ whole genome shotgun (WGS) entry which is preliminary data.</text>
</comment>
<evidence type="ECO:0000313" key="2">
    <source>
        <dbReference type="EMBL" id="KAF2270396.1"/>
    </source>
</evidence>
<dbReference type="AlphaFoldDB" id="A0A9P4TQ57"/>